<evidence type="ECO:0000256" key="5">
    <source>
        <dbReference type="ARBA" id="ARBA00022840"/>
    </source>
</evidence>
<dbReference type="EC" id="6.2.1.3" evidence="6"/>
<evidence type="ECO:0000256" key="2">
    <source>
        <dbReference type="ARBA" id="ARBA00022598"/>
    </source>
</evidence>
<keyword evidence="11" id="KW-1185">Reference proteome</keyword>
<dbReference type="Gene3D" id="3.40.50.12780">
    <property type="entry name" value="N-terminal domain of ligase-like"/>
    <property type="match status" value="1"/>
</dbReference>
<keyword evidence="4" id="KW-0276">Fatty acid metabolism</keyword>
<keyword evidence="4" id="KW-0443">Lipid metabolism</keyword>
<proteinExistence type="inferred from homology"/>
<keyword evidence="8" id="KW-0472">Membrane</keyword>
<dbReference type="GO" id="GO:0005811">
    <property type="term" value="C:lipid droplet"/>
    <property type="evidence" value="ECO:0007669"/>
    <property type="project" value="TreeGrafter"/>
</dbReference>
<evidence type="ECO:0000313" key="10">
    <source>
        <dbReference type="EMBL" id="CAG9810639.1"/>
    </source>
</evidence>
<dbReference type="PANTHER" id="PTHR43272">
    <property type="entry name" value="LONG-CHAIN-FATTY-ACID--COA LIGASE"/>
    <property type="match status" value="1"/>
</dbReference>
<accession>A0A9N9X049</accession>
<keyword evidence="8" id="KW-1133">Transmembrane helix</keyword>
<dbReference type="EMBL" id="OU895880">
    <property type="protein sequence ID" value="CAG9810639.1"/>
    <property type="molecule type" value="Genomic_DNA"/>
</dbReference>
<sequence length="704" mass="78406">MQKVFAFIIKSTLYVVTFVYDVVTFPIYFIVQRPWKTLSLSRRNKAKCISASDTEITYKSTNRIGVQHSLLLRENIDTLEKMFSFVTKVHKTKNCLGTRTVLEEHEEVQTDGKVIKKYIMGSYKWRSFRDAELEAQYFGRGVRELGVIPRERVAIFAETRAEWMIAAQGLFKHSCGVATIYATLGEDGITHAINQTEVSVVITSHDLMPKLKNVIKTVPKITTVIYFEDPLSSTDVKGMGDVKVFGYNEVVEIGKASNFESTPPTKDDVAIIMFTSGSTGTPKGVVLSHNNLISCMKGFLDCIQPLPTDMILGFLPLAHSFELLIESTAMLAGVPIGYSTPLTLIDSSPKIAKGQVGDAKILKPTAMAIVPLIMDRIIKGMNDKINSGSIIQKTIFNFAYNYKKRWYYRGYQTPLTDRIVFKKIGELMGGQMRGMIGGGAPLSPETHERVKFCLNVIMLQGYGLTETSAGATAPDEFDISVGRCGGPLTTTLIRLVNWEEGNYYVTNKPNPQGEVLIGGSCVAVGYYKMPQETEENFFDENGVRWMRSGDIGEMQPDGSLKIIDRKKDLVKLQHGEYLSLGKIESELKTCPIVENICIYADSTKTYCMALVQPVEKAVTTIGTKLGLTLQYEELCKHKSVIQAALKSIADHGRAHGLNKFEIPSKIAMCTDLWTPDSGLVTAAFKIKRKEIVTKYKKEISELYV</sequence>
<evidence type="ECO:0000256" key="6">
    <source>
        <dbReference type="ARBA" id="ARBA00026121"/>
    </source>
</evidence>
<dbReference type="GO" id="GO:0030182">
    <property type="term" value="P:neuron differentiation"/>
    <property type="evidence" value="ECO:0007669"/>
    <property type="project" value="TreeGrafter"/>
</dbReference>
<dbReference type="PROSITE" id="PS00455">
    <property type="entry name" value="AMP_BINDING"/>
    <property type="match status" value="1"/>
</dbReference>
<evidence type="ECO:0000256" key="7">
    <source>
        <dbReference type="ARBA" id="ARBA00036813"/>
    </source>
</evidence>
<feature type="domain" description="AMP-dependent synthetase/ligase" evidence="9">
    <location>
        <begin position="118"/>
        <end position="527"/>
    </location>
</feature>
<reference evidence="10" key="1">
    <citation type="submission" date="2022-01" db="EMBL/GenBank/DDBJ databases">
        <authorList>
            <person name="King R."/>
        </authorList>
    </citation>
    <scope>NUCLEOTIDE SEQUENCE</scope>
</reference>
<dbReference type="OrthoDB" id="1700726at2759"/>
<feature type="transmembrane region" description="Helical" evidence="8">
    <location>
        <begin position="12"/>
        <end position="31"/>
    </location>
</feature>
<name>A0A9N9X049_9DIPT</name>
<dbReference type="SUPFAM" id="SSF56801">
    <property type="entry name" value="Acetyl-CoA synthetase-like"/>
    <property type="match status" value="1"/>
</dbReference>
<evidence type="ECO:0000313" key="11">
    <source>
        <dbReference type="Proteomes" id="UP001153620"/>
    </source>
</evidence>
<keyword evidence="2" id="KW-0436">Ligase</keyword>
<protein>
    <recommendedName>
        <fullName evidence="6">long-chain-fatty-acid--CoA ligase</fullName>
        <ecNumber evidence="6">6.2.1.3</ecNumber>
    </recommendedName>
</protein>
<evidence type="ECO:0000256" key="1">
    <source>
        <dbReference type="ARBA" id="ARBA00006432"/>
    </source>
</evidence>
<evidence type="ECO:0000256" key="3">
    <source>
        <dbReference type="ARBA" id="ARBA00022741"/>
    </source>
</evidence>
<dbReference type="AlphaFoldDB" id="A0A9N9X049"/>
<dbReference type="InterPro" id="IPR000873">
    <property type="entry name" value="AMP-dep_synth/lig_dom"/>
</dbReference>
<dbReference type="GO" id="GO:0005783">
    <property type="term" value="C:endoplasmic reticulum"/>
    <property type="evidence" value="ECO:0007669"/>
    <property type="project" value="TreeGrafter"/>
</dbReference>
<evidence type="ECO:0000256" key="8">
    <source>
        <dbReference type="SAM" id="Phobius"/>
    </source>
</evidence>
<evidence type="ECO:0000256" key="4">
    <source>
        <dbReference type="ARBA" id="ARBA00022832"/>
    </source>
</evidence>
<keyword evidence="5" id="KW-0067">ATP-binding</keyword>
<dbReference type="Proteomes" id="UP001153620">
    <property type="component" value="Chromosome 4"/>
</dbReference>
<keyword evidence="8" id="KW-0812">Transmembrane</keyword>
<evidence type="ECO:0000259" key="9">
    <source>
        <dbReference type="Pfam" id="PF00501"/>
    </source>
</evidence>
<dbReference type="InterPro" id="IPR020845">
    <property type="entry name" value="AMP-binding_CS"/>
</dbReference>
<dbReference type="GO" id="GO:0035336">
    <property type="term" value="P:long-chain fatty-acyl-CoA metabolic process"/>
    <property type="evidence" value="ECO:0007669"/>
    <property type="project" value="TreeGrafter"/>
</dbReference>
<comment type="catalytic activity">
    <reaction evidence="7">
        <text>a long-chain fatty acid + ATP + CoA = a long-chain fatty acyl-CoA + AMP + diphosphate</text>
        <dbReference type="Rhea" id="RHEA:15421"/>
        <dbReference type="ChEBI" id="CHEBI:30616"/>
        <dbReference type="ChEBI" id="CHEBI:33019"/>
        <dbReference type="ChEBI" id="CHEBI:57287"/>
        <dbReference type="ChEBI" id="CHEBI:57560"/>
        <dbReference type="ChEBI" id="CHEBI:83139"/>
        <dbReference type="ChEBI" id="CHEBI:456215"/>
        <dbReference type="EC" id="6.2.1.3"/>
    </reaction>
</comment>
<organism evidence="10 11">
    <name type="scientific">Chironomus riparius</name>
    <dbReference type="NCBI Taxonomy" id="315576"/>
    <lineage>
        <taxon>Eukaryota</taxon>
        <taxon>Metazoa</taxon>
        <taxon>Ecdysozoa</taxon>
        <taxon>Arthropoda</taxon>
        <taxon>Hexapoda</taxon>
        <taxon>Insecta</taxon>
        <taxon>Pterygota</taxon>
        <taxon>Neoptera</taxon>
        <taxon>Endopterygota</taxon>
        <taxon>Diptera</taxon>
        <taxon>Nematocera</taxon>
        <taxon>Chironomoidea</taxon>
        <taxon>Chironomidae</taxon>
        <taxon>Chironominae</taxon>
        <taxon>Chironomus</taxon>
    </lineage>
</organism>
<comment type="similarity">
    <text evidence="1">Belongs to the ATP-dependent AMP-binding enzyme family.</text>
</comment>
<dbReference type="Pfam" id="PF00501">
    <property type="entry name" value="AMP-binding"/>
    <property type="match status" value="1"/>
</dbReference>
<keyword evidence="3" id="KW-0547">Nucleotide-binding</keyword>
<dbReference type="GO" id="GO:0005886">
    <property type="term" value="C:plasma membrane"/>
    <property type="evidence" value="ECO:0007669"/>
    <property type="project" value="TreeGrafter"/>
</dbReference>
<dbReference type="PANTHER" id="PTHR43272:SF83">
    <property type="entry name" value="ACYL-COA SYNTHETASE LONG-CHAIN, ISOFORM J"/>
    <property type="match status" value="1"/>
</dbReference>
<reference evidence="10" key="2">
    <citation type="submission" date="2022-10" db="EMBL/GenBank/DDBJ databases">
        <authorList>
            <consortium name="ENA_rothamsted_submissions"/>
            <consortium name="culmorum"/>
            <person name="King R."/>
        </authorList>
    </citation>
    <scope>NUCLEOTIDE SEQUENCE</scope>
</reference>
<dbReference type="GO" id="GO:0005524">
    <property type="term" value="F:ATP binding"/>
    <property type="evidence" value="ECO:0007669"/>
    <property type="project" value="UniProtKB-KW"/>
</dbReference>
<gene>
    <name evidence="10" type="ORF">CHIRRI_LOCUS13452</name>
</gene>
<dbReference type="GO" id="GO:0090433">
    <property type="term" value="F:palmitoyl-CoA ligase activity"/>
    <property type="evidence" value="ECO:0007669"/>
    <property type="project" value="TreeGrafter"/>
</dbReference>
<dbReference type="InterPro" id="IPR042099">
    <property type="entry name" value="ANL_N_sf"/>
</dbReference>